<dbReference type="InterPro" id="IPR000718">
    <property type="entry name" value="Peptidase_M13"/>
</dbReference>
<comment type="caution">
    <text evidence="1">The sequence shown here is derived from an EMBL/GenBank/DDBJ whole genome shotgun (WGS) entry which is preliminary data.</text>
</comment>
<dbReference type="GO" id="GO:0004222">
    <property type="term" value="F:metalloendopeptidase activity"/>
    <property type="evidence" value="ECO:0007669"/>
    <property type="project" value="InterPro"/>
</dbReference>
<reference evidence="1" key="1">
    <citation type="submission" date="2020-04" db="EMBL/GenBank/DDBJ databases">
        <authorList>
            <person name="Alioto T."/>
            <person name="Alioto T."/>
            <person name="Gomez Garrido J."/>
        </authorList>
    </citation>
    <scope>NUCLEOTIDE SEQUENCE</scope>
    <source>
        <strain evidence="1">A484AB</strain>
    </source>
</reference>
<dbReference type="Gene3D" id="3.40.390.10">
    <property type="entry name" value="Collagenase (Catalytic Domain)"/>
    <property type="match status" value="1"/>
</dbReference>
<dbReference type="PANTHER" id="PTHR11733:SF167">
    <property type="entry name" value="FI17812P1-RELATED"/>
    <property type="match status" value="1"/>
</dbReference>
<dbReference type="Proteomes" id="UP001152795">
    <property type="component" value="Unassembled WGS sequence"/>
</dbReference>
<sequence>MHQSITFTVLQAEEMFKEIKSQFIDGLEEQTWMDYATRAQARLKLQKMTDLIGFPTVIKKPGILDRIYDDIQVDQHHHFQNTLNVYQAGYKSEINGLDKTQDDELDDSDRYLMIILII</sequence>
<name>A0A7D9DLG5_PARCT</name>
<organism evidence="1 2">
    <name type="scientific">Paramuricea clavata</name>
    <name type="common">Red gorgonian</name>
    <name type="synonym">Violescent sea-whip</name>
    <dbReference type="NCBI Taxonomy" id="317549"/>
    <lineage>
        <taxon>Eukaryota</taxon>
        <taxon>Metazoa</taxon>
        <taxon>Cnidaria</taxon>
        <taxon>Anthozoa</taxon>
        <taxon>Octocorallia</taxon>
        <taxon>Malacalcyonacea</taxon>
        <taxon>Plexauridae</taxon>
        <taxon>Paramuricea</taxon>
    </lineage>
</organism>
<dbReference type="InterPro" id="IPR024079">
    <property type="entry name" value="MetalloPept_cat_dom_sf"/>
</dbReference>
<dbReference type="SUPFAM" id="SSF55486">
    <property type="entry name" value="Metalloproteases ('zincins'), catalytic domain"/>
    <property type="match status" value="1"/>
</dbReference>
<dbReference type="PROSITE" id="PS51885">
    <property type="entry name" value="NEPRILYSIN"/>
    <property type="match status" value="1"/>
</dbReference>
<evidence type="ECO:0000313" key="1">
    <source>
        <dbReference type="EMBL" id="CAB3987652.1"/>
    </source>
</evidence>
<accession>A0A7D9DLG5</accession>
<protein>
    <submittedName>
        <fullName evidence="1">Endothelin-converting enzyme homolog isoform X3</fullName>
    </submittedName>
</protein>
<dbReference type="GO" id="GO:0005886">
    <property type="term" value="C:plasma membrane"/>
    <property type="evidence" value="ECO:0007669"/>
    <property type="project" value="TreeGrafter"/>
</dbReference>
<dbReference type="OrthoDB" id="6475849at2759"/>
<dbReference type="PANTHER" id="PTHR11733">
    <property type="entry name" value="ZINC METALLOPROTEASE FAMILY M13 NEPRILYSIN-RELATED"/>
    <property type="match status" value="1"/>
</dbReference>
<dbReference type="GO" id="GO:0016485">
    <property type="term" value="P:protein processing"/>
    <property type="evidence" value="ECO:0007669"/>
    <property type="project" value="TreeGrafter"/>
</dbReference>
<keyword evidence="2" id="KW-1185">Reference proteome</keyword>
<gene>
    <name evidence="1" type="ORF">PACLA_8A075929</name>
</gene>
<dbReference type="AlphaFoldDB" id="A0A7D9DLG5"/>
<evidence type="ECO:0000313" key="2">
    <source>
        <dbReference type="Proteomes" id="UP001152795"/>
    </source>
</evidence>
<dbReference type="InterPro" id="IPR008753">
    <property type="entry name" value="Peptidase_M13_N"/>
</dbReference>
<dbReference type="Pfam" id="PF05649">
    <property type="entry name" value="Peptidase_M13_N"/>
    <property type="match status" value="1"/>
</dbReference>
<dbReference type="EMBL" id="CACRXK020001211">
    <property type="protein sequence ID" value="CAB3987652.1"/>
    <property type="molecule type" value="Genomic_DNA"/>
</dbReference>
<proteinExistence type="predicted"/>